<dbReference type="PROSITE" id="PS50928">
    <property type="entry name" value="ABC_TM1"/>
    <property type="match status" value="1"/>
</dbReference>
<sequence>MPENLIYKGETMVQTKKRKKREHPLLYLLPTFVILTLLVAYPLVNNLINSFSQGGIFPTVKNYQKLFADRYFRSDLKNTFQWLLYTVPFEMVFGLIIAILLNTKVRMKKLFRTLFIVPWVIPSVVVCIVWKWIYNADYGILNYILQLFGIIKKNQLWVSDPNQVLKCIAVVYVWKIAPFVMIMYLSGLQSISEDIYESARLDGANWLQQIGYITLPLLFPVMRSVILVSVIWSLNSFVYVYSISGGGPARVSEIVQIFIYKTGIEQYNFEYSAAAANIFLIIVMVIAFVYISMTEKRENEMT</sequence>
<dbReference type="AlphaFoldDB" id="C0CUM5"/>
<keyword evidence="4 7" id="KW-0812">Transmembrane</keyword>
<dbReference type="GO" id="GO:0055085">
    <property type="term" value="P:transmembrane transport"/>
    <property type="evidence" value="ECO:0007669"/>
    <property type="project" value="InterPro"/>
</dbReference>
<evidence type="ECO:0000313" key="10">
    <source>
        <dbReference type="Proteomes" id="UP000004756"/>
    </source>
</evidence>
<evidence type="ECO:0000256" key="1">
    <source>
        <dbReference type="ARBA" id="ARBA00004651"/>
    </source>
</evidence>
<dbReference type="InterPro" id="IPR035906">
    <property type="entry name" value="MetI-like_sf"/>
</dbReference>
<dbReference type="InterPro" id="IPR000515">
    <property type="entry name" value="MetI-like"/>
</dbReference>
<evidence type="ECO:0000256" key="4">
    <source>
        <dbReference type="ARBA" id="ARBA00022692"/>
    </source>
</evidence>
<gene>
    <name evidence="9" type="ORF">CLOSTASPAR_00717</name>
</gene>
<keyword evidence="3" id="KW-1003">Cell membrane</keyword>
<dbReference type="InterPro" id="IPR051393">
    <property type="entry name" value="ABC_transporter_permease"/>
</dbReference>
<name>C0CUM5_9FIRM</name>
<keyword evidence="10" id="KW-1185">Reference proteome</keyword>
<feature type="transmembrane region" description="Helical" evidence="7">
    <location>
        <begin position="271"/>
        <end position="291"/>
    </location>
</feature>
<feature type="transmembrane region" description="Helical" evidence="7">
    <location>
        <begin position="113"/>
        <end position="133"/>
    </location>
</feature>
<reference evidence="9 10" key="1">
    <citation type="submission" date="2009-02" db="EMBL/GenBank/DDBJ databases">
        <title>Draft genome sequence of Clostridium asparagiforme (DSM 15981).</title>
        <authorList>
            <person name="Sudarsanam P."/>
            <person name="Ley R."/>
            <person name="Guruge J."/>
            <person name="Turnbaugh P.J."/>
            <person name="Mahowald M."/>
            <person name="Liep D."/>
            <person name="Gordon J."/>
        </authorList>
    </citation>
    <scope>NUCLEOTIDE SEQUENCE [LARGE SCALE GENOMIC DNA]</scope>
    <source>
        <strain evidence="9 10">DSM 15981</strain>
    </source>
</reference>
<feature type="transmembrane region" description="Helical" evidence="7">
    <location>
        <begin position="206"/>
        <end position="232"/>
    </location>
</feature>
<evidence type="ECO:0000256" key="3">
    <source>
        <dbReference type="ARBA" id="ARBA00022475"/>
    </source>
</evidence>
<dbReference type="EMBL" id="ACCJ01000030">
    <property type="protein sequence ID" value="EEG57225.1"/>
    <property type="molecule type" value="Genomic_DNA"/>
</dbReference>
<keyword evidence="5 7" id="KW-1133">Transmembrane helix</keyword>
<keyword evidence="2 7" id="KW-0813">Transport</keyword>
<accession>C0CUM5</accession>
<dbReference type="Pfam" id="PF00528">
    <property type="entry name" value="BPD_transp_1"/>
    <property type="match status" value="1"/>
</dbReference>
<feature type="transmembrane region" description="Helical" evidence="7">
    <location>
        <begin position="82"/>
        <end position="101"/>
    </location>
</feature>
<feature type="transmembrane region" description="Helical" evidence="7">
    <location>
        <begin position="163"/>
        <end position="185"/>
    </location>
</feature>
<dbReference type="PANTHER" id="PTHR30193:SF37">
    <property type="entry name" value="INNER MEMBRANE ABC TRANSPORTER PERMEASE PROTEIN YCJO"/>
    <property type="match status" value="1"/>
</dbReference>
<evidence type="ECO:0000313" key="9">
    <source>
        <dbReference type="EMBL" id="EEG57225.1"/>
    </source>
</evidence>
<protein>
    <submittedName>
        <fullName evidence="9">ABC transporter, permease protein</fullName>
    </submittedName>
</protein>
<proteinExistence type="inferred from homology"/>
<dbReference type="PANTHER" id="PTHR30193">
    <property type="entry name" value="ABC TRANSPORTER PERMEASE PROTEIN"/>
    <property type="match status" value="1"/>
</dbReference>
<dbReference type="Gene3D" id="1.10.3720.10">
    <property type="entry name" value="MetI-like"/>
    <property type="match status" value="1"/>
</dbReference>
<evidence type="ECO:0000256" key="2">
    <source>
        <dbReference type="ARBA" id="ARBA00022448"/>
    </source>
</evidence>
<dbReference type="Proteomes" id="UP000004756">
    <property type="component" value="Unassembled WGS sequence"/>
</dbReference>
<feature type="domain" description="ABC transmembrane type-1" evidence="8">
    <location>
        <begin position="76"/>
        <end position="290"/>
    </location>
</feature>
<evidence type="ECO:0000256" key="5">
    <source>
        <dbReference type="ARBA" id="ARBA00022989"/>
    </source>
</evidence>
<comment type="caution">
    <text evidence="9">The sequence shown here is derived from an EMBL/GenBank/DDBJ whole genome shotgun (WGS) entry which is preliminary data.</text>
</comment>
<feature type="transmembrane region" description="Helical" evidence="7">
    <location>
        <begin position="25"/>
        <end position="44"/>
    </location>
</feature>
<comment type="subcellular location">
    <subcellularLocation>
        <location evidence="1 7">Cell membrane</location>
        <topology evidence="1 7">Multi-pass membrane protein</topology>
    </subcellularLocation>
</comment>
<keyword evidence="6 7" id="KW-0472">Membrane</keyword>
<dbReference type="GO" id="GO:0005886">
    <property type="term" value="C:plasma membrane"/>
    <property type="evidence" value="ECO:0007669"/>
    <property type="project" value="UniProtKB-SubCell"/>
</dbReference>
<evidence type="ECO:0000256" key="7">
    <source>
        <dbReference type="RuleBase" id="RU363032"/>
    </source>
</evidence>
<evidence type="ECO:0000259" key="8">
    <source>
        <dbReference type="PROSITE" id="PS50928"/>
    </source>
</evidence>
<dbReference type="CDD" id="cd06261">
    <property type="entry name" value="TM_PBP2"/>
    <property type="match status" value="1"/>
</dbReference>
<evidence type="ECO:0000256" key="6">
    <source>
        <dbReference type="ARBA" id="ARBA00023136"/>
    </source>
</evidence>
<organism evidence="9 10">
    <name type="scientific">[Clostridium] asparagiforme DSM 15981</name>
    <dbReference type="NCBI Taxonomy" id="518636"/>
    <lineage>
        <taxon>Bacteria</taxon>
        <taxon>Bacillati</taxon>
        <taxon>Bacillota</taxon>
        <taxon>Clostridia</taxon>
        <taxon>Lachnospirales</taxon>
        <taxon>Lachnospiraceae</taxon>
        <taxon>Enterocloster</taxon>
    </lineage>
</organism>
<dbReference type="HOGENOM" id="CLU_016047_0_3_9"/>
<comment type="similarity">
    <text evidence="7">Belongs to the binding-protein-dependent transport system permease family.</text>
</comment>
<dbReference type="SUPFAM" id="SSF161098">
    <property type="entry name" value="MetI-like"/>
    <property type="match status" value="1"/>
</dbReference>